<dbReference type="InterPro" id="IPR059003">
    <property type="entry name" value="At1g61900_C"/>
</dbReference>
<reference evidence="3" key="2">
    <citation type="submission" date="2019-01" db="UniProtKB">
        <authorList>
            <consortium name="EnsemblPlants"/>
        </authorList>
    </citation>
    <scope>IDENTIFICATION</scope>
    <source>
        <strain evidence="3">cv. Heinz 1706</strain>
    </source>
</reference>
<name>A0A3Q7HEH1_SOLLC</name>
<dbReference type="OMA" id="NISKECG"/>
<keyword evidence="4" id="KW-1185">Reference proteome</keyword>
<dbReference type="EnsemblPlants" id="Solyc07g052360.2.1">
    <property type="protein sequence ID" value="Solyc07g052360.2.1"/>
    <property type="gene ID" value="Solyc07g052360.2"/>
</dbReference>
<dbReference type="Pfam" id="PF26584">
    <property type="entry name" value="At1g61900"/>
    <property type="match status" value="1"/>
</dbReference>
<dbReference type="InterPro" id="IPR040336">
    <property type="entry name" value="At1g61900-like"/>
</dbReference>
<keyword evidence="1" id="KW-1133">Transmembrane helix</keyword>
<dbReference type="PaxDb" id="4081-Solyc07g052360.1.1"/>
<evidence type="ECO:0000259" key="2">
    <source>
        <dbReference type="Pfam" id="PF26584"/>
    </source>
</evidence>
<sequence length="512" mass="56530">MEETPLLFFKQSNQFKLKLWHVRILHSKARARPLLLHTFTYSFSGIHKSQESDLLSTTHNHASPDITPSKAMLPLQAPSPFMPFTYTKMPKLSGHCAFNFSAADSILRTTATDCWSTLAPYLANVVCCPQFDASLVVLVGQASSQSQSLALNVTHARHCLSDVKQILESQGASEELLEICSVDPSNLTESSCPVIEVNEIENSLDTSSLLASCGKIDPTIECCNQVCQNAISAAAEVLAFRHKNVTTSNGAPNLSEKSINDCKSIILRWMASKFDPSSANRIIRVLSSCDINKSCPLVFPDIKNISKECGEETSNQTSCCNTLNSYLSRLQQQSFITNLQALNCATLLGKKLQEANITSNIFDICHVNLKDFSLQGQFLCSIFSFCNYFLLYLLVIDIVWVFNLFLLREPWIHLRHTDASVDEKESGCLFPSLPTDLTYDQTSGIGFICDLNDNVAAPWSSSYSNSASTCNKTAALPELPKATSSQLSKGIYMKDLVYVLLFASSMTIQLLI</sequence>
<dbReference type="STRING" id="4081.A0A3Q7HEH1"/>
<protein>
    <recommendedName>
        <fullName evidence="2">At1g61900-like C-terminal domain-containing protein</fullName>
    </recommendedName>
</protein>
<dbReference type="PANTHER" id="PTHR33831:SF8">
    <property type="entry name" value="SPARK DOMAIN-CONTAINING PROTEIN"/>
    <property type="match status" value="1"/>
</dbReference>
<keyword evidence="1" id="KW-0812">Transmembrane</keyword>
<accession>A0A3Q7HEH1</accession>
<dbReference type="Gramene" id="Solyc07g052360.2.1">
    <property type="protein sequence ID" value="Solyc07g052360.2.1"/>
    <property type="gene ID" value="Solyc07g052360.2"/>
</dbReference>
<dbReference type="AlphaFoldDB" id="A0A3Q7HEH1"/>
<feature type="domain" description="At1g61900-like C-terminal" evidence="2">
    <location>
        <begin position="293"/>
        <end position="366"/>
    </location>
</feature>
<reference evidence="3" key="1">
    <citation type="journal article" date="2012" name="Nature">
        <title>The tomato genome sequence provides insights into fleshy fruit evolution.</title>
        <authorList>
            <consortium name="Tomato Genome Consortium"/>
        </authorList>
    </citation>
    <scope>NUCLEOTIDE SEQUENCE [LARGE SCALE GENOMIC DNA]</scope>
    <source>
        <strain evidence="3">cv. Heinz 1706</strain>
    </source>
</reference>
<proteinExistence type="predicted"/>
<dbReference type="InParanoid" id="A0A3Q7HEH1"/>
<keyword evidence="1" id="KW-0472">Membrane</keyword>
<dbReference type="Proteomes" id="UP000004994">
    <property type="component" value="Chromosome 7"/>
</dbReference>
<organism evidence="3">
    <name type="scientific">Solanum lycopersicum</name>
    <name type="common">Tomato</name>
    <name type="synonym">Lycopersicon esculentum</name>
    <dbReference type="NCBI Taxonomy" id="4081"/>
    <lineage>
        <taxon>Eukaryota</taxon>
        <taxon>Viridiplantae</taxon>
        <taxon>Streptophyta</taxon>
        <taxon>Embryophyta</taxon>
        <taxon>Tracheophyta</taxon>
        <taxon>Spermatophyta</taxon>
        <taxon>Magnoliopsida</taxon>
        <taxon>eudicotyledons</taxon>
        <taxon>Gunneridae</taxon>
        <taxon>Pentapetalae</taxon>
        <taxon>asterids</taxon>
        <taxon>lamiids</taxon>
        <taxon>Solanales</taxon>
        <taxon>Solanaceae</taxon>
        <taxon>Solanoideae</taxon>
        <taxon>Solaneae</taxon>
        <taxon>Solanum</taxon>
        <taxon>Solanum subgen. Lycopersicon</taxon>
    </lineage>
</organism>
<evidence type="ECO:0000313" key="3">
    <source>
        <dbReference type="EnsemblPlants" id="Solyc07g052360.2.1"/>
    </source>
</evidence>
<dbReference type="PANTHER" id="PTHR33831">
    <property type="entry name" value="GPI-ANCHORED PROTEIN"/>
    <property type="match status" value="1"/>
</dbReference>
<feature type="transmembrane region" description="Helical" evidence="1">
    <location>
        <begin position="388"/>
        <end position="407"/>
    </location>
</feature>
<evidence type="ECO:0000313" key="4">
    <source>
        <dbReference type="Proteomes" id="UP000004994"/>
    </source>
</evidence>
<evidence type="ECO:0000256" key="1">
    <source>
        <dbReference type="SAM" id="Phobius"/>
    </source>
</evidence>